<dbReference type="HOGENOM" id="CLU_009583_6_0_9"/>
<proteinExistence type="predicted"/>
<protein>
    <submittedName>
        <fullName evidence="1">Glycosyl transferase group 1</fullName>
    </submittedName>
</protein>
<dbReference type="CDD" id="cd03801">
    <property type="entry name" value="GT4_PimA-like"/>
    <property type="match status" value="1"/>
</dbReference>
<dbReference type="Gene3D" id="3.40.50.2000">
    <property type="entry name" value="Glycogen Phosphorylase B"/>
    <property type="match status" value="2"/>
</dbReference>
<dbReference type="EMBL" id="CP002344">
    <property type="protein sequence ID" value="ADU50768.1"/>
    <property type="molecule type" value="Genomic_DNA"/>
</dbReference>
<accession>E6SHS1</accession>
<keyword evidence="2" id="KW-1185">Reference proteome</keyword>
<dbReference type="PANTHER" id="PTHR45947">
    <property type="entry name" value="SULFOQUINOVOSYL TRANSFERASE SQD2"/>
    <property type="match status" value="1"/>
</dbReference>
<dbReference type="Proteomes" id="UP000008915">
    <property type="component" value="Chromosome"/>
</dbReference>
<dbReference type="Pfam" id="PF13692">
    <property type="entry name" value="Glyco_trans_1_4"/>
    <property type="match status" value="1"/>
</dbReference>
<sequence length="382" mass="42462">MRGPAPSGRPERLQVWMLPDYSEGNPYQRLLADALADLGVRVSLAKRLADVPPPAGPGRPGDGPDVIHLHWTHGYMLDRWAWMTAVKGTRLVGWLAAMRRRGAAIVWTVHNLHDHDRRQPRLERFFHRRLVRLCDALIVHCRYARDAVAGAFAVPEPLRRRTFVMPHGHYVGVYGDVPSRDEARYRLGLERDAVVFLYLGAIRPYKGVPHLVRTFRRLDQAAVRLVVAGRPATEALRAEIEAAAQSDPRIRLFLQHVPDDDVPIFMGAADAVVMPYEDIFTSGTVILAMSHGRPVIAPRRGCLAEVVDAEGGFLYPPADPAGLEQALRHALACRDQLPAMGRHNRERVAAWTWQAVALETKRAYQAAVAARHARAGGEGPVG</sequence>
<dbReference type="RefSeq" id="WP_013495073.1">
    <property type="nucleotide sequence ID" value="NC_014831.1"/>
</dbReference>
<dbReference type="eggNOG" id="COG0438">
    <property type="taxonomic scope" value="Bacteria"/>
</dbReference>
<evidence type="ECO:0000313" key="2">
    <source>
        <dbReference type="Proteomes" id="UP000008915"/>
    </source>
</evidence>
<dbReference type="GO" id="GO:0016758">
    <property type="term" value="F:hexosyltransferase activity"/>
    <property type="evidence" value="ECO:0007669"/>
    <property type="project" value="TreeGrafter"/>
</dbReference>
<evidence type="ECO:0000313" key="1">
    <source>
        <dbReference type="EMBL" id="ADU50768.1"/>
    </source>
</evidence>
<dbReference type="SUPFAM" id="SSF53756">
    <property type="entry name" value="UDP-Glycosyltransferase/glycogen phosphorylase"/>
    <property type="match status" value="1"/>
</dbReference>
<dbReference type="InterPro" id="IPR050194">
    <property type="entry name" value="Glycosyltransferase_grp1"/>
</dbReference>
<dbReference type="STRING" id="644966.Tmar_0648"/>
<dbReference type="PANTHER" id="PTHR45947:SF3">
    <property type="entry name" value="SULFOQUINOVOSYL TRANSFERASE SQD2"/>
    <property type="match status" value="1"/>
</dbReference>
<dbReference type="AlphaFoldDB" id="E6SHS1"/>
<gene>
    <name evidence="1" type="ordered locus">Tmar_0648</name>
</gene>
<dbReference type="KEGG" id="tmr:Tmar_0648"/>
<name>E6SHS1_THEM7</name>
<organism evidence="1 2">
    <name type="scientific">Thermaerobacter marianensis (strain ATCC 700841 / DSM 12885 / JCM 10246 / 7p75a)</name>
    <dbReference type="NCBI Taxonomy" id="644966"/>
    <lineage>
        <taxon>Bacteria</taxon>
        <taxon>Bacillati</taxon>
        <taxon>Bacillota</taxon>
        <taxon>Clostridia</taxon>
        <taxon>Eubacteriales</taxon>
        <taxon>Clostridiales Family XVII. Incertae Sedis</taxon>
        <taxon>Thermaerobacter</taxon>
    </lineage>
</organism>
<keyword evidence="1" id="KW-0808">Transferase</keyword>
<reference evidence="1 2" key="1">
    <citation type="journal article" date="2010" name="Stand. Genomic Sci.">
        <title>Complete genome sequence of Thermaerobacter marianensis type strain (7p75a).</title>
        <authorList>
            <person name="Han C."/>
            <person name="Gu W."/>
            <person name="Zhang X."/>
            <person name="Lapidus A."/>
            <person name="Nolan M."/>
            <person name="Copeland A."/>
            <person name="Lucas S."/>
            <person name="Del Rio T.G."/>
            <person name="Tice H."/>
            <person name="Cheng J.F."/>
            <person name="Tapia R."/>
            <person name="Goodwin L."/>
            <person name="Pitluck S."/>
            <person name="Pagani I."/>
            <person name="Ivanova N."/>
            <person name="Mavromatis K."/>
            <person name="Mikhailova N."/>
            <person name="Pati A."/>
            <person name="Chen A."/>
            <person name="Palaniappan K."/>
            <person name="Land M."/>
            <person name="Hauser L."/>
            <person name="Chang Y.J."/>
            <person name="Jeffries C.D."/>
            <person name="Schneider S."/>
            <person name="Rohde M."/>
            <person name="Goker M."/>
            <person name="Pukall R."/>
            <person name="Woyke T."/>
            <person name="Bristow J."/>
            <person name="Eisen J.A."/>
            <person name="Markowitz V."/>
            <person name="Hugenholtz P."/>
            <person name="Kyrpides N.C."/>
            <person name="Klenk H.P."/>
            <person name="Detter J.C."/>
        </authorList>
    </citation>
    <scope>NUCLEOTIDE SEQUENCE [LARGE SCALE GENOMIC DNA]</scope>
    <source>
        <strain evidence="2">ATCC 700841 / DSM 12885 / JCM 10246 / 7p75a</strain>
    </source>
</reference>
<reference evidence="2" key="2">
    <citation type="journal article" date="2010" name="Stand. Genomic Sci.">
        <title>Complete genome sequence of Thermaerobacter marianensis type strain (7p75aT).</title>
        <authorList>
            <person name="Han C."/>
            <person name="Gu W."/>
            <person name="Zhang X."/>
            <person name="Lapidus A."/>
            <person name="Nolan M."/>
            <person name="Copeland A."/>
            <person name="Lucas S."/>
            <person name="Glavina Del Rio T."/>
            <person name="Tice H."/>
            <person name="Cheng J."/>
            <person name="Tapia R."/>
            <person name="Goodwin L."/>
            <person name="Pitluck S."/>
            <person name="Pagani I."/>
            <person name="Ivanova N."/>
            <person name="Mavromatis K."/>
            <person name="Mikhailova N."/>
            <person name="Pati A."/>
            <person name="Chen A."/>
            <person name="Palaniappan K."/>
            <person name="Land M."/>
            <person name="Hauser L."/>
            <person name="Chang Y."/>
            <person name="Jeffries C."/>
            <person name="Schneider S."/>
            <person name="Rohde M."/>
            <person name="Goker M."/>
            <person name="Pukall R."/>
            <person name="Woyke T."/>
            <person name="Bristow J."/>
            <person name="Eisen J."/>
            <person name="Markowitz V."/>
            <person name="Hugenholtz P."/>
            <person name="Kyrpides N."/>
            <person name="Klenk H."/>
            <person name="Detter J."/>
        </authorList>
    </citation>
    <scope>NUCLEOTIDE SEQUENCE [LARGE SCALE GENOMIC DNA]</scope>
    <source>
        <strain evidence="2">ATCC 700841 / DSM 12885 / JCM 10246 / 7p75a</strain>
    </source>
</reference>